<evidence type="ECO:0000313" key="2">
    <source>
        <dbReference type="Proteomes" id="UP001153334"/>
    </source>
</evidence>
<keyword evidence="2" id="KW-1185">Reference proteome</keyword>
<name>A0ACC2J8K5_9PEZI</name>
<proteinExistence type="predicted"/>
<comment type="caution">
    <text evidence="1">The sequence shown here is derived from an EMBL/GenBank/DDBJ whole genome shotgun (WGS) entry which is preliminary data.</text>
</comment>
<evidence type="ECO:0000313" key="1">
    <source>
        <dbReference type="EMBL" id="KAJ8123830.1"/>
    </source>
</evidence>
<accession>A0ACC2J8K5</accession>
<dbReference type="Proteomes" id="UP001153334">
    <property type="component" value="Unassembled WGS sequence"/>
</dbReference>
<gene>
    <name evidence="1" type="ORF">ONZ43_g313</name>
</gene>
<dbReference type="EMBL" id="JAPESX010000036">
    <property type="protein sequence ID" value="KAJ8123830.1"/>
    <property type="molecule type" value="Genomic_DNA"/>
</dbReference>
<protein>
    <submittedName>
        <fullName evidence="1">Uncharacterized protein</fullName>
    </submittedName>
</protein>
<sequence>MKIYGLSVLSTLVLSACLPNAAAENGAVAADAGAANAGQDGNESLDQNLNGDLGNSFEDINIDPNDIQGSIGQNILDLMLAMGICNFNLNSLQGLGLGNEIQLLLQLQQLQQLQALGIINPFAVDQLIQQEILSQTFNLAGAGIIKRSIDASVKLSTRGKKRPAVLKRQCVNAEQPQDNVNGGAVQVGQDQAGQDQADEAQLEQDQANQDQANQDQANQDQADGEQAEGEEVDAEEENNAEEDNPEGIEVP</sequence>
<reference evidence="1" key="1">
    <citation type="submission" date="2022-11" db="EMBL/GenBank/DDBJ databases">
        <title>Genome Sequence of Nemania bipapillata.</title>
        <authorList>
            <person name="Buettner E."/>
        </authorList>
    </citation>
    <scope>NUCLEOTIDE SEQUENCE</scope>
    <source>
        <strain evidence="1">CP14</strain>
    </source>
</reference>
<organism evidence="1 2">
    <name type="scientific">Nemania bipapillata</name>
    <dbReference type="NCBI Taxonomy" id="110536"/>
    <lineage>
        <taxon>Eukaryota</taxon>
        <taxon>Fungi</taxon>
        <taxon>Dikarya</taxon>
        <taxon>Ascomycota</taxon>
        <taxon>Pezizomycotina</taxon>
        <taxon>Sordariomycetes</taxon>
        <taxon>Xylariomycetidae</taxon>
        <taxon>Xylariales</taxon>
        <taxon>Xylariaceae</taxon>
        <taxon>Nemania</taxon>
    </lineage>
</organism>